<organism evidence="2 3">
    <name type="scientific">Romanomermis culicivorax</name>
    <name type="common">Nematode worm</name>
    <dbReference type="NCBI Taxonomy" id="13658"/>
    <lineage>
        <taxon>Eukaryota</taxon>
        <taxon>Metazoa</taxon>
        <taxon>Ecdysozoa</taxon>
        <taxon>Nematoda</taxon>
        <taxon>Enoplea</taxon>
        <taxon>Dorylaimia</taxon>
        <taxon>Mermithida</taxon>
        <taxon>Mermithoidea</taxon>
        <taxon>Mermithidae</taxon>
        <taxon>Romanomermis</taxon>
    </lineage>
</organism>
<evidence type="ECO:0000256" key="1">
    <source>
        <dbReference type="SAM" id="MobiDB-lite"/>
    </source>
</evidence>
<feature type="region of interest" description="Disordered" evidence="1">
    <location>
        <begin position="142"/>
        <end position="230"/>
    </location>
</feature>
<protein>
    <submittedName>
        <fullName evidence="3">Uncharacterized protein</fullName>
    </submittedName>
</protein>
<feature type="compositionally biased region" description="Polar residues" evidence="1">
    <location>
        <begin position="1"/>
        <end position="10"/>
    </location>
</feature>
<sequence>MDQKAGNNNGAEKRRWGSEKDQPASYTPFKSINGGRPTSYMDDIYQPSMSMRCDADVAAINETAAHHQPGRAPSRAGSIYASSVLYQPLTSANQVNAAWGNSMIKPLSSDSGVMYSNEVSLLFNWSFTAVNHSNDVSPFHNTFSSTTLPPPTANGGRLGGGVQAEPDPYNNNNNERSRKQAPGGTVARSASNSGYEQRQQQGFLPPAYNGSNSPDLQLLSASKLNGKKER</sequence>
<accession>A0A915JW27</accession>
<dbReference type="AlphaFoldDB" id="A0A915JW27"/>
<feature type="compositionally biased region" description="Polar residues" evidence="1">
    <location>
        <begin position="188"/>
        <end position="202"/>
    </location>
</feature>
<keyword evidence="2" id="KW-1185">Reference proteome</keyword>
<evidence type="ECO:0000313" key="2">
    <source>
        <dbReference type="Proteomes" id="UP000887565"/>
    </source>
</evidence>
<feature type="compositionally biased region" description="Basic and acidic residues" evidence="1">
    <location>
        <begin position="11"/>
        <end position="22"/>
    </location>
</feature>
<feature type="region of interest" description="Disordered" evidence="1">
    <location>
        <begin position="1"/>
        <end position="38"/>
    </location>
</feature>
<feature type="compositionally biased region" description="Polar residues" evidence="1">
    <location>
        <begin position="209"/>
        <end position="223"/>
    </location>
</feature>
<name>A0A915JW27_ROMCU</name>
<dbReference type="WBParaSite" id="nRc.2.0.1.t30283-RA">
    <property type="protein sequence ID" value="nRc.2.0.1.t30283-RA"/>
    <property type="gene ID" value="nRc.2.0.1.g30283"/>
</dbReference>
<proteinExistence type="predicted"/>
<dbReference type="Proteomes" id="UP000887565">
    <property type="component" value="Unplaced"/>
</dbReference>
<evidence type="ECO:0000313" key="3">
    <source>
        <dbReference type="WBParaSite" id="nRc.2.0.1.t30283-RA"/>
    </source>
</evidence>
<reference evidence="3" key="1">
    <citation type="submission" date="2022-11" db="UniProtKB">
        <authorList>
            <consortium name="WormBaseParasite"/>
        </authorList>
    </citation>
    <scope>IDENTIFICATION</scope>
</reference>